<evidence type="ECO:0000259" key="11">
    <source>
        <dbReference type="PROSITE" id="PS51531"/>
    </source>
</evidence>
<dbReference type="Pfam" id="PF08345">
    <property type="entry name" value="YscJ_FliF_C"/>
    <property type="match status" value="1"/>
</dbReference>
<dbReference type="InterPro" id="IPR043427">
    <property type="entry name" value="YscJ/FliF"/>
</dbReference>
<dbReference type="PIRSF" id="PIRSF004862">
    <property type="entry name" value="FliF"/>
    <property type="match status" value="1"/>
</dbReference>
<keyword evidence="8 9" id="KW-0975">Bacterial flagellum</keyword>
<comment type="subcellular location">
    <subcellularLocation>
        <location evidence="1 9">Bacterial flagellum basal body</location>
    </subcellularLocation>
    <subcellularLocation>
        <location evidence="2">Cell membrane</location>
        <topology evidence="2">Multi-pass membrane protein</topology>
    </subcellularLocation>
</comment>
<evidence type="ECO:0000256" key="8">
    <source>
        <dbReference type="ARBA" id="ARBA00023143"/>
    </source>
</evidence>
<dbReference type="STRING" id="580340.Tlie_0074"/>
<feature type="transmembrane region" description="Helical" evidence="10">
    <location>
        <begin position="24"/>
        <end position="43"/>
    </location>
</feature>
<proteinExistence type="inferred from homology"/>
<keyword evidence="12" id="KW-0966">Cell projection</keyword>
<dbReference type="GO" id="GO:0005886">
    <property type="term" value="C:plasma membrane"/>
    <property type="evidence" value="ECO:0007669"/>
    <property type="project" value="UniProtKB-SubCell"/>
</dbReference>
<evidence type="ECO:0000256" key="1">
    <source>
        <dbReference type="ARBA" id="ARBA00004117"/>
    </source>
</evidence>
<dbReference type="Proteomes" id="UP000005868">
    <property type="component" value="Chromosome"/>
</dbReference>
<keyword evidence="4" id="KW-1003">Cell membrane</keyword>
<evidence type="ECO:0000256" key="5">
    <source>
        <dbReference type="ARBA" id="ARBA00022692"/>
    </source>
</evidence>
<evidence type="ECO:0000256" key="9">
    <source>
        <dbReference type="PIRNR" id="PIRNR004862"/>
    </source>
</evidence>
<dbReference type="PANTHER" id="PTHR30046">
    <property type="entry name" value="FLAGELLAR M-RING PROTEIN"/>
    <property type="match status" value="1"/>
</dbReference>
<keyword evidence="12" id="KW-0969">Cilium</keyword>
<accession>G7V5J3</accession>
<dbReference type="Pfam" id="PF01514">
    <property type="entry name" value="YscJ_FliF"/>
    <property type="match status" value="1"/>
</dbReference>
<dbReference type="InterPro" id="IPR013556">
    <property type="entry name" value="Flag_M-ring_C"/>
</dbReference>
<evidence type="ECO:0000256" key="2">
    <source>
        <dbReference type="ARBA" id="ARBA00004651"/>
    </source>
</evidence>
<gene>
    <name evidence="12" type="ordered locus">Tlie_0074</name>
</gene>
<feature type="transmembrane region" description="Helical" evidence="10">
    <location>
        <begin position="434"/>
        <end position="454"/>
    </location>
</feature>
<keyword evidence="13" id="KW-1185">Reference proteome</keyword>
<keyword evidence="6 10" id="KW-1133">Transmembrane helix</keyword>
<dbReference type="GO" id="GO:0006508">
    <property type="term" value="P:proteolysis"/>
    <property type="evidence" value="ECO:0007669"/>
    <property type="project" value="InterPro"/>
</dbReference>
<dbReference type="GO" id="GO:0009431">
    <property type="term" value="C:bacterial-type flagellum basal body, MS ring"/>
    <property type="evidence" value="ECO:0007669"/>
    <property type="project" value="InterPro"/>
</dbReference>
<dbReference type="InterPro" id="IPR000067">
    <property type="entry name" value="FlgMring_FliF"/>
</dbReference>
<evidence type="ECO:0000256" key="7">
    <source>
        <dbReference type="ARBA" id="ARBA00023136"/>
    </source>
</evidence>
<organism evidence="12 13">
    <name type="scientific">Thermovirga lienii (strain ATCC BAA-1197 / DSM 17291 / Cas60314)</name>
    <dbReference type="NCBI Taxonomy" id="580340"/>
    <lineage>
        <taxon>Bacteria</taxon>
        <taxon>Thermotogati</taxon>
        <taxon>Synergistota</taxon>
        <taxon>Synergistia</taxon>
        <taxon>Synergistales</taxon>
        <taxon>Thermovirgaceae</taxon>
        <taxon>Thermovirga</taxon>
    </lineage>
</organism>
<reference evidence="12 13" key="2">
    <citation type="journal article" date="2012" name="Stand. Genomic Sci.">
        <title>Genome sequence of the moderately thermophilic, amino-acid-degrading and sulfur-reducing bacterium Thermovirga lienii type strain (Cas60314(T)).</title>
        <authorList>
            <person name="Goker M."/>
            <person name="Saunders E."/>
            <person name="Lapidus A."/>
            <person name="Nolan M."/>
            <person name="Lucas S."/>
            <person name="Hammon N."/>
            <person name="Deshpande S."/>
            <person name="Cheng J.F."/>
            <person name="Han C."/>
            <person name="Tapia R."/>
            <person name="Goodwin L.A."/>
            <person name="Pitluck S."/>
            <person name="Liolios K."/>
            <person name="Mavromatis K."/>
            <person name="Pagani I."/>
            <person name="Ivanova N."/>
            <person name="Mikhailova N."/>
            <person name="Pati A."/>
            <person name="Chen A."/>
            <person name="Palaniappan K."/>
            <person name="Land M."/>
            <person name="Chang Y.J."/>
            <person name="Jeffries C.D."/>
            <person name="Brambilla E.M."/>
            <person name="Rohde M."/>
            <person name="Spring S."/>
            <person name="Detter J.C."/>
            <person name="Woyke T."/>
            <person name="Bristow J."/>
            <person name="Eisen J.A."/>
            <person name="Markowitz V."/>
            <person name="Hugenholtz P."/>
            <person name="Kyrpides N.C."/>
            <person name="Klenk H.P."/>
        </authorList>
    </citation>
    <scope>NUCLEOTIDE SEQUENCE [LARGE SCALE GENOMIC DNA]</scope>
    <source>
        <strain evidence="13">ATCC BAA-1197 / DSM 17291 / Cas60314</strain>
    </source>
</reference>
<comment type="function">
    <text evidence="9">The M ring may be actively involved in energy transduction.</text>
</comment>
<dbReference type="PROSITE" id="PS51531">
    <property type="entry name" value="FV_PR"/>
    <property type="match status" value="1"/>
</dbReference>
<dbReference type="eggNOG" id="COG1766">
    <property type="taxonomic scope" value="Bacteria"/>
</dbReference>
<dbReference type="InterPro" id="IPR006182">
    <property type="entry name" value="FliF_N_dom"/>
</dbReference>
<evidence type="ECO:0000256" key="3">
    <source>
        <dbReference type="ARBA" id="ARBA00007971"/>
    </source>
</evidence>
<sequence>MESIKALFSKFNALWSSWSKRQKVVVAATVAGTLLVLVGLVIFSGRARYAPLFSDLQMEDTAAIVSVLKEKNVPFRIDPSASAVLVPEDRVYELRLEMASLGLPNRGTVGFELFDNSKMGMTDFQQQVAYVRALEGELSRTISEIEVVRFAKVNLVLPKQRLFLKEQEEATASVLIGLRPGREISQDQVRAIMKLVASSVEGLSPENVSVVDTSGRLLSGFAEGGEFFLSTGSSVTSLQRELERRQEHDLERKVQNMLSAIYGPGNAVVRVRVELDFSRVSRSSKQFLPQGNGKGVVRSTQVTEENYSGTAAQSQGVGTSSNIPGYSVRTSGAGSGEYSKTDQVTNYEISTLQQNEERPPGTVKRITASVVINGSEQESPKEELYRSIASALGVDENRGDQLTVTFIPFASPDQFYAQVGDLEGKEGFSLANPVVLIGGIVGLGAVGLGLFMLLKRRRTKEEEAVQEAAKAEEVELLHHPKTELEILEEQISLYSESYPEEVASIIKKWLEES</sequence>
<evidence type="ECO:0000256" key="10">
    <source>
        <dbReference type="SAM" id="Phobius"/>
    </source>
</evidence>
<evidence type="ECO:0000313" key="12">
    <source>
        <dbReference type="EMBL" id="AER65820.1"/>
    </source>
</evidence>
<comment type="similarity">
    <text evidence="3 9">Belongs to the FliF family.</text>
</comment>
<dbReference type="NCBIfam" id="TIGR00206">
    <property type="entry name" value="fliF"/>
    <property type="match status" value="1"/>
</dbReference>
<dbReference type="HOGENOM" id="CLU_028108_1_1_0"/>
<dbReference type="InterPro" id="IPR045851">
    <property type="entry name" value="AMP-bd_C_sf"/>
</dbReference>
<dbReference type="EMBL" id="CP003096">
    <property type="protein sequence ID" value="AER65820.1"/>
    <property type="molecule type" value="Genomic_DNA"/>
</dbReference>
<reference evidence="13" key="1">
    <citation type="submission" date="2011-10" db="EMBL/GenBank/DDBJ databases">
        <title>The complete genome of chromosome of Thermovirga lienii DSM 17291.</title>
        <authorList>
            <consortium name="US DOE Joint Genome Institute (JGI-PGF)"/>
            <person name="Lucas S."/>
            <person name="Copeland A."/>
            <person name="Lapidus A."/>
            <person name="Glavina del Rio T."/>
            <person name="Dalin E."/>
            <person name="Tice H."/>
            <person name="Bruce D."/>
            <person name="Goodwin L."/>
            <person name="Pitluck S."/>
            <person name="Peters L."/>
            <person name="Mikhailova N."/>
            <person name="Saunders E."/>
            <person name="Kyrpides N."/>
            <person name="Mavromatis K."/>
            <person name="Ivanova N."/>
            <person name="Last F.I."/>
            <person name="Brettin T."/>
            <person name="Detter J.C."/>
            <person name="Han C."/>
            <person name="Larimer F."/>
            <person name="Land M."/>
            <person name="Hauser L."/>
            <person name="Markowitz V."/>
            <person name="Cheng J.-F."/>
            <person name="Hugenholtz P."/>
            <person name="Woyke T."/>
            <person name="Wu D."/>
            <person name="Spring S."/>
            <person name="Schroeder M."/>
            <person name="Brambilla E.-M."/>
            <person name="Klenk H.-P."/>
            <person name="Eisen J.A."/>
        </authorList>
    </citation>
    <scope>NUCLEOTIDE SEQUENCE [LARGE SCALE GENOMIC DNA]</scope>
    <source>
        <strain evidence="13">ATCC BAA-1197 / DSM 17291 / Cas60314</strain>
    </source>
</reference>
<keyword evidence="7 10" id="KW-0472">Membrane</keyword>
<dbReference type="PRINTS" id="PR01009">
    <property type="entry name" value="FLGMRINGFLIF"/>
</dbReference>
<evidence type="ECO:0000313" key="13">
    <source>
        <dbReference type="Proteomes" id="UP000005868"/>
    </source>
</evidence>
<evidence type="ECO:0000256" key="4">
    <source>
        <dbReference type="ARBA" id="ARBA00022475"/>
    </source>
</evidence>
<dbReference type="Gene3D" id="3.30.300.30">
    <property type="match status" value="1"/>
</dbReference>
<feature type="domain" description="Peptidase A9" evidence="11">
    <location>
        <begin position="1"/>
        <end position="20"/>
    </location>
</feature>
<dbReference type="KEGG" id="tli:Tlie_0074"/>
<dbReference type="AlphaFoldDB" id="G7V5J3"/>
<dbReference type="GO" id="GO:0004190">
    <property type="term" value="F:aspartic-type endopeptidase activity"/>
    <property type="evidence" value="ECO:0007669"/>
    <property type="project" value="InterPro"/>
</dbReference>
<dbReference type="GO" id="GO:0071973">
    <property type="term" value="P:bacterial-type flagellum-dependent cell motility"/>
    <property type="evidence" value="ECO:0007669"/>
    <property type="project" value="InterPro"/>
</dbReference>
<dbReference type="PANTHER" id="PTHR30046:SF0">
    <property type="entry name" value="FLAGELLAR M-RING PROTEIN"/>
    <property type="match status" value="1"/>
</dbReference>
<dbReference type="InterPro" id="IPR001641">
    <property type="entry name" value="Spumavirus_A9"/>
</dbReference>
<name>G7V5J3_THELD</name>
<dbReference type="OrthoDB" id="9807026at2"/>
<dbReference type="GO" id="GO:0003774">
    <property type="term" value="F:cytoskeletal motor activity"/>
    <property type="evidence" value="ECO:0007669"/>
    <property type="project" value="InterPro"/>
</dbReference>
<keyword evidence="5 10" id="KW-0812">Transmembrane</keyword>
<keyword evidence="12" id="KW-0282">Flagellum</keyword>
<evidence type="ECO:0000256" key="6">
    <source>
        <dbReference type="ARBA" id="ARBA00022989"/>
    </source>
</evidence>
<protein>
    <recommendedName>
        <fullName evidence="9">Flagellar M-ring protein</fullName>
    </recommendedName>
</protein>